<proteinExistence type="predicted"/>
<dbReference type="EMBL" id="CP032683">
    <property type="protein sequence ID" value="AYK14516.1"/>
    <property type="molecule type" value="Genomic_DNA"/>
</dbReference>
<keyword evidence="2" id="KW-1185">Reference proteome</keyword>
<dbReference type="GeneID" id="53687316"/>
<protein>
    <submittedName>
        <fullName evidence="1">Uncharacterized protein</fullName>
    </submittedName>
</protein>
<dbReference type="InterPro" id="IPR027417">
    <property type="entry name" value="P-loop_NTPase"/>
</dbReference>
<organism evidence="1 2">
    <name type="scientific">Methanosarcina flavescens</name>
    <dbReference type="NCBI Taxonomy" id="1715806"/>
    <lineage>
        <taxon>Archaea</taxon>
        <taxon>Methanobacteriati</taxon>
        <taxon>Methanobacteriota</taxon>
        <taxon>Stenosarchaea group</taxon>
        <taxon>Methanomicrobia</taxon>
        <taxon>Methanosarcinales</taxon>
        <taxon>Methanosarcinaceae</taxon>
        <taxon>Methanosarcina</taxon>
    </lineage>
</organism>
<sequence>MSFAKYVQEARNKSELKQEPLAITKANIAKIVSYCQQKRQDWVFFVTGLEGSGKSTLAAQLAKILDPEFSLKEGMIYDFRDSEHSFINFMLKYQDIPYKVAWYDEAVTVLFSQQHNTRDSALAQKIFKIKRDCRHYDILVSPSFWDIVPDIRERRVKSLLYCFTTIHHPAQGRTEFRYHVAYFSGEKIIRISQNRKAKTAFRSYKALFKLVKPDYVEDFPELPSDFEKEYLKFKRDHRTGIIEAAAGIDETQGTNKLLQPESGKLDFTGVRQKLIEISGGAIEECSE</sequence>
<name>A0A660HR19_9EURY</name>
<dbReference type="SUPFAM" id="SSF52540">
    <property type="entry name" value="P-loop containing nucleoside triphosphate hydrolases"/>
    <property type="match status" value="1"/>
</dbReference>
<dbReference type="KEGG" id="mfz:AOB57_004295"/>
<evidence type="ECO:0000313" key="1">
    <source>
        <dbReference type="EMBL" id="AYK14516.1"/>
    </source>
</evidence>
<dbReference type="AlphaFoldDB" id="A0A660HR19"/>
<reference evidence="1 2" key="1">
    <citation type="journal article" date="2016" name="Int. J. Syst. Evol. Microbiol.">
        <title>Methanosarcina flavescens sp. nov., a methanogenic archaeon isolated from a full-scale anaerobic digester.</title>
        <authorList>
            <person name="Kern T."/>
            <person name="Fischer M.A."/>
            <person name="Deppenmeier U."/>
            <person name="Schmitz R.A."/>
            <person name="Rother M."/>
        </authorList>
    </citation>
    <scope>NUCLEOTIDE SEQUENCE [LARGE SCALE GENOMIC DNA]</scope>
    <source>
        <strain evidence="1 2">E03.2</strain>
    </source>
</reference>
<dbReference type="OrthoDB" id="129738at2157"/>
<dbReference type="Proteomes" id="UP000053087">
    <property type="component" value="Chromosome"/>
</dbReference>
<dbReference type="Gene3D" id="3.40.50.300">
    <property type="entry name" value="P-loop containing nucleotide triphosphate hydrolases"/>
    <property type="match status" value="1"/>
</dbReference>
<accession>A0A660HR19</accession>
<gene>
    <name evidence="1" type="ORF">AOB57_004295</name>
</gene>
<dbReference type="RefSeq" id="WP_054299173.1">
    <property type="nucleotide sequence ID" value="NZ_CP032683.1"/>
</dbReference>
<evidence type="ECO:0000313" key="2">
    <source>
        <dbReference type="Proteomes" id="UP000053087"/>
    </source>
</evidence>